<evidence type="ECO:0000313" key="2">
    <source>
        <dbReference type="Proteomes" id="UP000298493"/>
    </source>
</evidence>
<dbReference type="Proteomes" id="UP000298493">
    <property type="component" value="Unassembled WGS sequence"/>
</dbReference>
<evidence type="ECO:0000313" key="1">
    <source>
        <dbReference type="EMBL" id="TID15922.1"/>
    </source>
</evidence>
<proteinExistence type="predicted"/>
<gene>
    <name evidence="1" type="ORF">E6O75_ATG08980</name>
</gene>
<sequence>MGGSHLFQVAPEASNFTSSALHDKFNLLSKMLFNAVATEVGRTSTTLTHRSWEIQLGYPDLALATLLGVLTQAASLIFSKSLLDSPRNLVGKASWISVCCKLSVAVKDLPADMLGV</sequence>
<dbReference type="AlphaFoldDB" id="A0A4Z1P662"/>
<organism evidence="1 2">
    <name type="scientific">Venturia nashicola</name>
    <dbReference type="NCBI Taxonomy" id="86259"/>
    <lineage>
        <taxon>Eukaryota</taxon>
        <taxon>Fungi</taxon>
        <taxon>Dikarya</taxon>
        <taxon>Ascomycota</taxon>
        <taxon>Pezizomycotina</taxon>
        <taxon>Dothideomycetes</taxon>
        <taxon>Pleosporomycetidae</taxon>
        <taxon>Venturiales</taxon>
        <taxon>Venturiaceae</taxon>
        <taxon>Venturia</taxon>
    </lineage>
</organism>
<dbReference type="EMBL" id="SNSC02000019">
    <property type="protein sequence ID" value="TID15922.1"/>
    <property type="molecule type" value="Genomic_DNA"/>
</dbReference>
<name>A0A4Z1P662_9PEZI</name>
<protein>
    <submittedName>
        <fullName evidence="1">Uncharacterized protein</fullName>
    </submittedName>
</protein>
<keyword evidence="2" id="KW-1185">Reference proteome</keyword>
<comment type="caution">
    <text evidence="1">The sequence shown here is derived from an EMBL/GenBank/DDBJ whole genome shotgun (WGS) entry which is preliminary data.</text>
</comment>
<reference evidence="1 2" key="1">
    <citation type="submission" date="2019-04" db="EMBL/GenBank/DDBJ databases">
        <title>High contiguity whole genome sequence and gene annotation resource for two Venturia nashicola isolates.</title>
        <authorList>
            <person name="Prokchorchik M."/>
            <person name="Won K."/>
            <person name="Lee Y."/>
            <person name="Choi E.D."/>
            <person name="Segonzac C."/>
            <person name="Sohn K.H."/>
        </authorList>
    </citation>
    <scope>NUCLEOTIDE SEQUENCE [LARGE SCALE GENOMIC DNA]</scope>
    <source>
        <strain evidence="1 2">PRI2</strain>
    </source>
</reference>
<accession>A0A4Z1P662</accession>